<evidence type="ECO:0000259" key="1">
    <source>
        <dbReference type="Pfam" id="PF19313"/>
    </source>
</evidence>
<proteinExistence type="predicted"/>
<dbReference type="CDD" id="cd09618">
    <property type="entry name" value="CBM9_like_2"/>
    <property type="match status" value="1"/>
</dbReference>
<reference evidence="2" key="1">
    <citation type="submission" date="2018-05" db="EMBL/GenBank/DDBJ databases">
        <authorList>
            <person name="Lanie J.A."/>
            <person name="Ng W.-L."/>
            <person name="Kazmierczak K.M."/>
            <person name="Andrzejewski T.M."/>
            <person name="Davidsen T.M."/>
            <person name="Wayne K.J."/>
            <person name="Tettelin H."/>
            <person name="Glass J.I."/>
            <person name="Rusch D."/>
            <person name="Podicherti R."/>
            <person name="Tsui H.-C.T."/>
            <person name="Winkler M.E."/>
        </authorList>
    </citation>
    <scope>NUCLEOTIDE SEQUENCE</scope>
</reference>
<organism evidence="2">
    <name type="scientific">marine metagenome</name>
    <dbReference type="NCBI Taxonomy" id="408172"/>
    <lineage>
        <taxon>unclassified sequences</taxon>
        <taxon>metagenomes</taxon>
        <taxon>ecological metagenomes</taxon>
    </lineage>
</organism>
<accession>A0A381SMZ0</accession>
<evidence type="ECO:0000313" key="2">
    <source>
        <dbReference type="EMBL" id="SVA05390.1"/>
    </source>
</evidence>
<dbReference type="Pfam" id="PF19313">
    <property type="entry name" value="DUF5916"/>
    <property type="match status" value="1"/>
</dbReference>
<dbReference type="AlphaFoldDB" id="A0A381SMZ0"/>
<name>A0A381SMZ0_9ZZZZ</name>
<dbReference type="InterPro" id="IPR045670">
    <property type="entry name" value="DUF5916"/>
</dbReference>
<sequence>MTTRRLISVGYTVCFLQLVVASSLANGQDESSNSVRSFEALRLDTEERIELDGILAESAWDRAEPAGEFVQQEPNEGGTPTERTEVYVVYNRDFLYIGAVLHDSEPQALLGHQKQRDQGLGSDDRFMWILDTFLDGRTAYFFETNPAGLLGDGLMRSMSGRRGLSKEWDGIWNVKTARADYGWSVEIEIPFRTLNFDESLDTWGINFQRTVRRKQEEMLWTGYQRNQGLFRAIHAGRVTGLHGISQGTGLEVKPYGAAAWREVNDDSVVPTDIGFDLNYNLTSSLKAAVSVNTDFAETEVDRRRVNLTRFPLFFPEQRDFFLENASLFHFAGSNGVTPFFSRQIGLAGGKEVPIIFGSRLTGQAGPYDLGLLQVRTDQSDGLGVEDFTVARSKFNFWRQSTIGGIYTRRATAGIGENPAQGDRATVGADLDLFTSTFLGDKNLQFEAFYVWHNDPERNGTSTTGDRSSRGIRLNYPNDIWRAHVSYREFGDEFKPALGFTPRNGFRRVQPTITWAPRPLRWKSVRQMEFQVFYEHLLNLENVLQTRQTNFTLFQVRFQSGDWFGIRSNNTFERLNNPFEISDGVVLLNGEYQFSEFRIDARTANQRVVSGHLGLSKGEFWSGHRTSANVNVDVRPYQGITISANYRRDDVDLPAGRFATELVRMSGAWHLSPWTSVTGNVQYDSVSEVVGLFTRLRWIMKPGSEFFLVYTQNWQYDLTKSHDRFRTLSRGATTKVNYTYQF</sequence>
<gene>
    <name evidence="2" type="ORF">METZ01_LOCUS58244</name>
</gene>
<dbReference type="EMBL" id="UINC01003334">
    <property type="protein sequence ID" value="SVA05390.1"/>
    <property type="molecule type" value="Genomic_DNA"/>
</dbReference>
<dbReference type="Gene3D" id="2.60.40.1190">
    <property type="match status" value="1"/>
</dbReference>
<dbReference type="SUPFAM" id="SSF49344">
    <property type="entry name" value="CBD9-like"/>
    <property type="match status" value="1"/>
</dbReference>
<feature type="domain" description="DUF5916" evidence="1">
    <location>
        <begin position="250"/>
        <end position="347"/>
    </location>
</feature>
<protein>
    <recommendedName>
        <fullName evidence="1">DUF5916 domain-containing protein</fullName>
    </recommendedName>
</protein>